<gene>
    <name evidence="7" type="ORF">AZI98_15865</name>
</gene>
<dbReference type="RefSeq" id="WP_063389231.1">
    <property type="nucleotide sequence ID" value="NZ_LVHY01000011.1"/>
</dbReference>
<dbReference type="GO" id="GO:0005886">
    <property type="term" value="C:plasma membrane"/>
    <property type="evidence" value="ECO:0007669"/>
    <property type="project" value="UniProtKB-SubCell"/>
</dbReference>
<evidence type="ECO:0000313" key="7">
    <source>
        <dbReference type="EMBL" id="KZN95102.1"/>
    </source>
</evidence>
<name>A0A161XPN6_9BACI</name>
<sequence length="421" mass="47782">MIGQFIKKQFLIMIRNKQELLLLLVMPFTLISILGFALTSVMDSKKMDIQAKVAIVEHGNEQKDFEKFANDVKNVQMPDEEKEFLLKQVEKMMPISILKQEILGSKELEPYIQMAEFQPSELEEIRENDKYTVIVEVPEHFSYTLLNHLIFGEKTKPKLSIYVNEGKEITAQFVQELITEFQEQYSLISKLDQAGLNESLELPVVKVKGEMETVTKREPINSFTYYTVGISVMFVLYLASYISSHALQEKQSNAFHRLLLANVPKNLYMAAIFITSLIIAFFQLSLLYALAAVFYSVKWPDLVSFIIVTLALCVAVGGIGTFLTSLSYRINSDNVSIFFSSGVVSILAFLGGSYFPVSQMSEFMHKLGDMTPNGAGMTAYLKILQGYDLSQFIWPVIYLCLFGFVMFVLSLLVFPKRGEMA</sequence>
<dbReference type="GO" id="GO:0140359">
    <property type="term" value="F:ABC-type transporter activity"/>
    <property type="evidence" value="ECO:0007669"/>
    <property type="project" value="InterPro"/>
</dbReference>
<keyword evidence="2" id="KW-1003">Cell membrane</keyword>
<dbReference type="Pfam" id="PF12698">
    <property type="entry name" value="ABC2_membrane_3"/>
    <property type="match status" value="1"/>
</dbReference>
<evidence type="ECO:0000313" key="8">
    <source>
        <dbReference type="Proteomes" id="UP000076476"/>
    </source>
</evidence>
<dbReference type="PANTHER" id="PTHR30294:SF29">
    <property type="entry name" value="MULTIDRUG ABC TRANSPORTER PERMEASE YBHS-RELATED"/>
    <property type="match status" value="1"/>
</dbReference>
<evidence type="ECO:0000259" key="6">
    <source>
        <dbReference type="Pfam" id="PF12698"/>
    </source>
</evidence>
<dbReference type="Proteomes" id="UP000076476">
    <property type="component" value="Unassembled WGS sequence"/>
</dbReference>
<evidence type="ECO:0000256" key="5">
    <source>
        <dbReference type="ARBA" id="ARBA00023136"/>
    </source>
</evidence>
<proteinExistence type="predicted"/>
<keyword evidence="3" id="KW-0812">Transmembrane</keyword>
<dbReference type="EMBL" id="LWBR01000065">
    <property type="protein sequence ID" value="KZN95102.1"/>
    <property type="molecule type" value="Genomic_DNA"/>
</dbReference>
<dbReference type="OrthoDB" id="3078158at2"/>
<evidence type="ECO:0000256" key="4">
    <source>
        <dbReference type="ARBA" id="ARBA00022989"/>
    </source>
</evidence>
<accession>A0A161XPN6</accession>
<comment type="caution">
    <text evidence="7">The sequence shown here is derived from an EMBL/GenBank/DDBJ whole genome shotgun (WGS) entry which is preliminary data.</text>
</comment>
<dbReference type="InterPro" id="IPR051449">
    <property type="entry name" value="ABC-2_transporter_component"/>
</dbReference>
<dbReference type="STRING" id="33936.AZI98_15865"/>
<dbReference type="AlphaFoldDB" id="A0A161XPN6"/>
<reference evidence="7 8" key="1">
    <citation type="submission" date="2016-04" db="EMBL/GenBank/DDBJ databases">
        <title>Draft genome sequence of Aeribacillus pallidus 8m3 from petroleum reservoir.</title>
        <authorList>
            <person name="Poltaraus A.B."/>
            <person name="Nazina T.N."/>
            <person name="Tourova T.P."/>
            <person name="Malakho S.M."/>
            <person name="Korshunova A.V."/>
            <person name="Sokolova D.S."/>
        </authorList>
    </citation>
    <scope>NUCLEOTIDE SEQUENCE [LARGE SCALE GENOMIC DNA]</scope>
    <source>
        <strain evidence="7 8">8m3</strain>
    </source>
</reference>
<evidence type="ECO:0000256" key="1">
    <source>
        <dbReference type="ARBA" id="ARBA00004651"/>
    </source>
</evidence>
<evidence type="ECO:0000256" key="3">
    <source>
        <dbReference type="ARBA" id="ARBA00022692"/>
    </source>
</evidence>
<evidence type="ECO:0000256" key="2">
    <source>
        <dbReference type="ARBA" id="ARBA00022475"/>
    </source>
</evidence>
<keyword evidence="4" id="KW-1133">Transmembrane helix</keyword>
<keyword evidence="8" id="KW-1185">Reference proteome</keyword>
<protein>
    <submittedName>
        <fullName evidence="7">ABC transporter</fullName>
    </submittedName>
</protein>
<feature type="domain" description="ABC-2 type transporter transmembrane" evidence="6">
    <location>
        <begin position="20"/>
        <end position="412"/>
    </location>
</feature>
<accession>A0A161Y0F2</accession>
<comment type="subcellular location">
    <subcellularLocation>
        <location evidence="1">Cell membrane</location>
        <topology evidence="1">Multi-pass membrane protein</topology>
    </subcellularLocation>
</comment>
<keyword evidence="5" id="KW-0472">Membrane</keyword>
<organism evidence="7 8">
    <name type="scientific">Aeribacillus pallidus</name>
    <dbReference type="NCBI Taxonomy" id="33936"/>
    <lineage>
        <taxon>Bacteria</taxon>
        <taxon>Bacillati</taxon>
        <taxon>Bacillota</taxon>
        <taxon>Bacilli</taxon>
        <taxon>Bacillales</taxon>
        <taxon>Bacillaceae</taxon>
        <taxon>Aeribacillus</taxon>
    </lineage>
</organism>
<dbReference type="InterPro" id="IPR013525">
    <property type="entry name" value="ABC2_TM"/>
</dbReference>
<dbReference type="PANTHER" id="PTHR30294">
    <property type="entry name" value="MEMBRANE COMPONENT OF ABC TRANSPORTER YHHJ-RELATED"/>
    <property type="match status" value="1"/>
</dbReference>